<reference evidence="2" key="1">
    <citation type="submission" date="2018-05" db="EMBL/GenBank/DDBJ databases">
        <authorList>
            <person name="Lanie J.A."/>
            <person name="Ng W.-L."/>
            <person name="Kazmierczak K.M."/>
            <person name="Andrzejewski T.M."/>
            <person name="Davidsen T.M."/>
            <person name="Wayne K.J."/>
            <person name="Tettelin H."/>
            <person name="Glass J.I."/>
            <person name="Rusch D."/>
            <person name="Podicherti R."/>
            <person name="Tsui H.-C.T."/>
            <person name="Winkler M.E."/>
        </authorList>
    </citation>
    <scope>NUCLEOTIDE SEQUENCE</scope>
</reference>
<sequence>MNESTAVESRLDKLDKDDRRPKLTVGALLLALATVPLVGAAVPQQDLTGRFLLLATTRTGTMQR</sequence>
<proteinExistence type="predicted"/>
<keyword evidence="1" id="KW-1133">Transmembrane helix</keyword>
<keyword evidence="1" id="KW-0812">Transmembrane</keyword>
<gene>
    <name evidence="2" type="ORF">METZ01_LOCUS213530</name>
</gene>
<keyword evidence="1" id="KW-0472">Membrane</keyword>
<evidence type="ECO:0000313" key="2">
    <source>
        <dbReference type="EMBL" id="SVB60676.1"/>
    </source>
</evidence>
<accession>A0A382FC73</accession>
<feature type="transmembrane region" description="Helical" evidence="1">
    <location>
        <begin position="23"/>
        <end position="42"/>
    </location>
</feature>
<dbReference type="AlphaFoldDB" id="A0A382FC73"/>
<protein>
    <submittedName>
        <fullName evidence="2">Uncharacterized protein</fullName>
    </submittedName>
</protein>
<organism evidence="2">
    <name type="scientific">marine metagenome</name>
    <dbReference type="NCBI Taxonomy" id="408172"/>
    <lineage>
        <taxon>unclassified sequences</taxon>
        <taxon>metagenomes</taxon>
        <taxon>ecological metagenomes</taxon>
    </lineage>
</organism>
<evidence type="ECO:0000256" key="1">
    <source>
        <dbReference type="SAM" id="Phobius"/>
    </source>
</evidence>
<name>A0A382FC73_9ZZZZ</name>
<dbReference type="EMBL" id="UINC01049202">
    <property type="protein sequence ID" value="SVB60676.1"/>
    <property type="molecule type" value="Genomic_DNA"/>
</dbReference>
<feature type="non-terminal residue" evidence="2">
    <location>
        <position position="64"/>
    </location>
</feature>